<name>A0A9Q3BVR9_9BASI</name>
<reference evidence="2" key="1">
    <citation type="submission" date="2021-03" db="EMBL/GenBank/DDBJ databases">
        <title>Draft genome sequence of rust myrtle Austropuccinia psidii MF-1, a brazilian biotype.</title>
        <authorList>
            <person name="Quecine M.C."/>
            <person name="Pachon D.M.R."/>
            <person name="Bonatelli M.L."/>
            <person name="Correr F.H."/>
            <person name="Franceschini L.M."/>
            <person name="Leite T.F."/>
            <person name="Margarido G.R.A."/>
            <person name="Almeida C.A."/>
            <person name="Ferrarezi J.A."/>
            <person name="Labate C.A."/>
        </authorList>
    </citation>
    <scope>NUCLEOTIDE SEQUENCE</scope>
    <source>
        <strain evidence="2">MF-1</strain>
    </source>
</reference>
<sequence>MGLPPTHNAWRRITPVSSPQTQDNRARTCIYIRSFIPSKNIKIKEDNNKLPTSVSIELGEGGKLTLKSLYIPPTTFEGINSRNNTLNNNKPQNNPTIIALDCNLHSKIWNPRGYNHVHPQAKHLIRI</sequence>
<protein>
    <recommendedName>
        <fullName evidence="4">Endonuclease/exonuclease/phosphatase domain-containing protein</fullName>
    </recommendedName>
</protein>
<dbReference type="Proteomes" id="UP000765509">
    <property type="component" value="Unassembled WGS sequence"/>
</dbReference>
<evidence type="ECO:0000313" key="2">
    <source>
        <dbReference type="EMBL" id="MBW0471973.1"/>
    </source>
</evidence>
<evidence type="ECO:0000256" key="1">
    <source>
        <dbReference type="SAM" id="MobiDB-lite"/>
    </source>
</evidence>
<dbReference type="AlphaFoldDB" id="A0A9Q3BVR9"/>
<evidence type="ECO:0000313" key="3">
    <source>
        <dbReference type="Proteomes" id="UP000765509"/>
    </source>
</evidence>
<proteinExistence type="predicted"/>
<gene>
    <name evidence="2" type="ORF">O181_011688</name>
</gene>
<accession>A0A9Q3BVR9</accession>
<dbReference type="EMBL" id="AVOT02002929">
    <property type="protein sequence ID" value="MBW0471973.1"/>
    <property type="molecule type" value="Genomic_DNA"/>
</dbReference>
<comment type="caution">
    <text evidence="2">The sequence shown here is derived from an EMBL/GenBank/DDBJ whole genome shotgun (WGS) entry which is preliminary data.</text>
</comment>
<dbReference type="Gene3D" id="3.60.10.10">
    <property type="entry name" value="Endonuclease/exonuclease/phosphatase"/>
    <property type="match status" value="1"/>
</dbReference>
<evidence type="ECO:0008006" key="4">
    <source>
        <dbReference type="Google" id="ProtNLM"/>
    </source>
</evidence>
<dbReference type="SUPFAM" id="SSF56219">
    <property type="entry name" value="DNase I-like"/>
    <property type="match status" value="1"/>
</dbReference>
<keyword evidence="3" id="KW-1185">Reference proteome</keyword>
<dbReference type="OrthoDB" id="2505506at2759"/>
<dbReference type="InterPro" id="IPR036691">
    <property type="entry name" value="Endo/exonu/phosph_ase_sf"/>
</dbReference>
<organism evidence="2 3">
    <name type="scientific">Austropuccinia psidii MF-1</name>
    <dbReference type="NCBI Taxonomy" id="1389203"/>
    <lineage>
        <taxon>Eukaryota</taxon>
        <taxon>Fungi</taxon>
        <taxon>Dikarya</taxon>
        <taxon>Basidiomycota</taxon>
        <taxon>Pucciniomycotina</taxon>
        <taxon>Pucciniomycetes</taxon>
        <taxon>Pucciniales</taxon>
        <taxon>Sphaerophragmiaceae</taxon>
        <taxon>Austropuccinia</taxon>
    </lineage>
</organism>
<feature type="region of interest" description="Disordered" evidence="1">
    <location>
        <begin position="1"/>
        <end position="21"/>
    </location>
</feature>